<gene>
    <name evidence="5" type="ORF">GCM10008939_24600</name>
</gene>
<feature type="domain" description="PEGA" evidence="3">
    <location>
        <begin position="151"/>
        <end position="215"/>
    </location>
</feature>
<dbReference type="Proteomes" id="UP000635726">
    <property type="component" value="Unassembled WGS sequence"/>
</dbReference>
<dbReference type="GO" id="GO:0003677">
    <property type="term" value="F:DNA binding"/>
    <property type="evidence" value="ECO:0007669"/>
    <property type="project" value="InterPro"/>
</dbReference>
<proteinExistence type="predicted"/>
<keyword evidence="6" id="KW-1185">Reference proteome</keyword>
<evidence type="ECO:0000256" key="2">
    <source>
        <dbReference type="SAM" id="Phobius"/>
    </source>
</evidence>
<dbReference type="InterPro" id="IPR025194">
    <property type="entry name" value="RodZ-like_C"/>
</dbReference>
<sequence>MSFGNELKAAREAQGLGIQDLAQRTKIRGDYLRALEAEDLSGLPERTFSRAYVQRYARELQLDAAPLLRDFDRLSPQPPEQVNTLRQTATRPQGGRRARGNPAGLIGGLVGGVLLLALAGYLGYSAYQSRSTVAATATDSAAVTPSAKQVRLSLSSTPAGARVYLDNHYLGLTPLRAFPLDARAQGTLRVEYGGRQTYQQPVDLQSDRNLNISLTPMTAAQLAAQAAAAKAAETARKAQAAAQQAAQVATQATQAAPATPATASSGGTQAAPTPPVPTTTPSATTAPATTPATGTPPVGGVRLSWTGASWTRVTSAGGQVLYEGIPTAGTTRDFPSGIRVRTGSAGLVTATVGSGQPQKLGGIGQVVTRTF</sequence>
<dbReference type="AlphaFoldDB" id="A0A917PIK3"/>
<feature type="domain" description="Cytoskeleton protein RodZ-like C-terminal" evidence="4">
    <location>
        <begin position="303"/>
        <end position="368"/>
    </location>
</feature>
<feature type="region of interest" description="Disordered" evidence="1">
    <location>
        <begin position="74"/>
        <end position="100"/>
    </location>
</feature>
<evidence type="ECO:0000256" key="1">
    <source>
        <dbReference type="SAM" id="MobiDB-lite"/>
    </source>
</evidence>
<dbReference type="InterPro" id="IPR013229">
    <property type="entry name" value="PEGA"/>
</dbReference>
<dbReference type="InterPro" id="IPR050400">
    <property type="entry name" value="Bact_Cytoskel_RodZ"/>
</dbReference>
<dbReference type="Pfam" id="PF13413">
    <property type="entry name" value="HTH_25"/>
    <property type="match status" value="1"/>
</dbReference>
<evidence type="ECO:0008006" key="7">
    <source>
        <dbReference type="Google" id="ProtNLM"/>
    </source>
</evidence>
<name>A0A917PIK3_9DEIO</name>
<feature type="compositionally biased region" description="Low complexity" evidence="1">
    <location>
        <begin position="256"/>
        <end position="271"/>
    </location>
</feature>
<keyword evidence="2" id="KW-1133">Transmembrane helix</keyword>
<feature type="compositionally biased region" description="Low complexity" evidence="1">
    <location>
        <begin position="279"/>
        <end position="300"/>
    </location>
</feature>
<evidence type="ECO:0000259" key="4">
    <source>
        <dbReference type="Pfam" id="PF13464"/>
    </source>
</evidence>
<dbReference type="EMBL" id="BMOE01000008">
    <property type="protein sequence ID" value="GGJ79797.1"/>
    <property type="molecule type" value="Genomic_DNA"/>
</dbReference>
<dbReference type="PANTHER" id="PTHR34475">
    <property type="match status" value="1"/>
</dbReference>
<dbReference type="Gene3D" id="1.10.260.40">
    <property type="entry name" value="lambda repressor-like DNA-binding domains"/>
    <property type="match status" value="1"/>
</dbReference>
<reference evidence="5" key="2">
    <citation type="submission" date="2020-09" db="EMBL/GenBank/DDBJ databases">
        <authorList>
            <person name="Sun Q."/>
            <person name="Ohkuma M."/>
        </authorList>
    </citation>
    <scope>NUCLEOTIDE SEQUENCE</scope>
    <source>
        <strain evidence="5">JCM 14371</strain>
    </source>
</reference>
<evidence type="ECO:0000313" key="6">
    <source>
        <dbReference type="Proteomes" id="UP000635726"/>
    </source>
</evidence>
<reference evidence="5" key="1">
    <citation type="journal article" date="2014" name="Int. J. Syst. Evol. Microbiol.">
        <title>Complete genome sequence of Corynebacterium casei LMG S-19264T (=DSM 44701T), isolated from a smear-ripened cheese.</title>
        <authorList>
            <consortium name="US DOE Joint Genome Institute (JGI-PGF)"/>
            <person name="Walter F."/>
            <person name="Albersmeier A."/>
            <person name="Kalinowski J."/>
            <person name="Ruckert C."/>
        </authorList>
    </citation>
    <scope>NUCLEOTIDE SEQUENCE</scope>
    <source>
        <strain evidence="5">JCM 14371</strain>
    </source>
</reference>
<feature type="region of interest" description="Disordered" evidence="1">
    <location>
        <begin position="256"/>
        <end position="300"/>
    </location>
</feature>
<accession>A0A917PIK3</accession>
<keyword evidence="2" id="KW-0812">Transmembrane</keyword>
<keyword evidence="2" id="KW-0472">Membrane</keyword>
<comment type="caution">
    <text evidence="5">The sequence shown here is derived from an EMBL/GenBank/DDBJ whole genome shotgun (WGS) entry which is preliminary data.</text>
</comment>
<dbReference type="RefSeq" id="WP_188963572.1">
    <property type="nucleotide sequence ID" value="NZ_BMOE01000008.1"/>
</dbReference>
<dbReference type="Pfam" id="PF13464">
    <property type="entry name" value="RodZ_C"/>
    <property type="match status" value="1"/>
</dbReference>
<dbReference type="SUPFAM" id="SSF47413">
    <property type="entry name" value="lambda repressor-like DNA-binding domains"/>
    <property type="match status" value="1"/>
</dbReference>
<dbReference type="InterPro" id="IPR001387">
    <property type="entry name" value="Cro/C1-type_HTH"/>
</dbReference>
<organism evidence="5 6">
    <name type="scientific">Deinococcus aquiradiocola</name>
    <dbReference type="NCBI Taxonomy" id="393059"/>
    <lineage>
        <taxon>Bacteria</taxon>
        <taxon>Thermotogati</taxon>
        <taxon>Deinococcota</taxon>
        <taxon>Deinococci</taxon>
        <taxon>Deinococcales</taxon>
        <taxon>Deinococcaceae</taxon>
        <taxon>Deinococcus</taxon>
    </lineage>
</organism>
<feature type="compositionally biased region" description="Polar residues" evidence="1">
    <location>
        <begin position="80"/>
        <end position="91"/>
    </location>
</feature>
<feature type="transmembrane region" description="Helical" evidence="2">
    <location>
        <begin position="103"/>
        <end position="124"/>
    </location>
</feature>
<dbReference type="CDD" id="cd00093">
    <property type="entry name" value="HTH_XRE"/>
    <property type="match status" value="1"/>
</dbReference>
<dbReference type="InterPro" id="IPR010982">
    <property type="entry name" value="Lambda_DNA-bd_dom_sf"/>
</dbReference>
<dbReference type="Pfam" id="PF08308">
    <property type="entry name" value="PEGA"/>
    <property type="match status" value="1"/>
</dbReference>
<evidence type="ECO:0000313" key="5">
    <source>
        <dbReference type="EMBL" id="GGJ79797.1"/>
    </source>
</evidence>
<protein>
    <recommendedName>
        <fullName evidence="7">DUF4115 domain-containing protein</fullName>
    </recommendedName>
</protein>
<evidence type="ECO:0000259" key="3">
    <source>
        <dbReference type="Pfam" id="PF08308"/>
    </source>
</evidence>
<dbReference type="PANTHER" id="PTHR34475:SF1">
    <property type="entry name" value="CYTOSKELETON PROTEIN RODZ"/>
    <property type="match status" value="1"/>
</dbReference>